<dbReference type="InterPro" id="IPR052706">
    <property type="entry name" value="Membrane-Transporter-like"/>
</dbReference>
<feature type="transmembrane region" description="Helical" evidence="5">
    <location>
        <begin position="145"/>
        <end position="163"/>
    </location>
</feature>
<name>A0A2H9TIN9_9FUNG</name>
<dbReference type="Proteomes" id="UP000240830">
    <property type="component" value="Unassembled WGS sequence"/>
</dbReference>
<dbReference type="Gene3D" id="3.30.750.24">
    <property type="entry name" value="STAS domain"/>
    <property type="match status" value="1"/>
</dbReference>
<feature type="transmembrane region" description="Helical" evidence="5">
    <location>
        <begin position="407"/>
        <end position="431"/>
    </location>
</feature>
<feature type="transmembrane region" description="Helical" evidence="5">
    <location>
        <begin position="368"/>
        <end position="387"/>
    </location>
</feature>
<organism evidence="7 8">
    <name type="scientific">Paramicrosporidium saccamoebae</name>
    <dbReference type="NCBI Taxonomy" id="1246581"/>
    <lineage>
        <taxon>Eukaryota</taxon>
        <taxon>Fungi</taxon>
        <taxon>Fungi incertae sedis</taxon>
        <taxon>Cryptomycota</taxon>
        <taxon>Cryptomycota incertae sedis</taxon>
        <taxon>Paramicrosporidium</taxon>
    </lineage>
</organism>
<dbReference type="PANTHER" id="PTHR43310">
    <property type="entry name" value="SULFATE TRANSPORTER YBAR-RELATED"/>
    <property type="match status" value="1"/>
</dbReference>
<dbReference type="OrthoDB" id="409725at2759"/>
<feature type="transmembrane region" description="Helical" evidence="5">
    <location>
        <begin position="214"/>
        <end position="234"/>
    </location>
</feature>
<evidence type="ECO:0000313" key="7">
    <source>
        <dbReference type="EMBL" id="PJF17608.1"/>
    </source>
</evidence>
<feature type="transmembrane region" description="Helical" evidence="5">
    <location>
        <begin position="267"/>
        <end position="288"/>
    </location>
</feature>
<evidence type="ECO:0000256" key="3">
    <source>
        <dbReference type="ARBA" id="ARBA00022989"/>
    </source>
</evidence>
<keyword evidence="3 5" id="KW-1133">Transmembrane helix</keyword>
<dbReference type="AlphaFoldDB" id="A0A2H9TIN9"/>
<keyword evidence="4 5" id="KW-0472">Membrane</keyword>
<dbReference type="Pfam" id="PF00916">
    <property type="entry name" value="Sulfate_transp"/>
    <property type="match status" value="1"/>
</dbReference>
<feature type="transmembrane region" description="Helical" evidence="5">
    <location>
        <begin position="183"/>
        <end position="202"/>
    </location>
</feature>
<dbReference type="CDD" id="cd07042">
    <property type="entry name" value="STAS_SulP_like_sulfate_transporter"/>
    <property type="match status" value="1"/>
</dbReference>
<evidence type="ECO:0000256" key="1">
    <source>
        <dbReference type="ARBA" id="ARBA00004141"/>
    </source>
</evidence>
<feature type="transmembrane region" description="Helical" evidence="5">
    <location>
        <begin position="309"/>
        <end position="331"/>
    </location>
</feature>
<keyword evidence="2 5" id="KW-0812">Transmembrane</keyword>
<comment type="subcellular location">
    <subcellularLocation>
        <location evidence="1">Membrane</location>
        <topology evidence="1">Multi-pass membrane protein</topology>
    </subcellularLocation>
</comment>
<dbReference type="PANTHER" id="PTHR43310:SF4">
    <property type="entry name" value="AFR304WP"/>
    <property type="match status" value="1"/>
</dbReference>
<feature type="transmembrane region" description="Helical" evidence="5">
    <location>
        <begin position="109"/>
        <end position="133"/>
    </location>
</feature>
<dbReference type="InterPro" id="IPR002645">
    <property type="entry name" value="STAS_dom"/>
</dbReference>
<sequence length="699" mass="78297">MNEAHYTLRWMRTIISWLLAVFVSTLLNLMDAVTYGRLLFPTHIPLFSQYDFHGVSMYLLCTTTAQLVISVMSSFKRGATACGMVESIPFFHAISIATARRVMEEDRMMATILTAYMLVAVCTALFFLGLALLNMDKMVHKFPRVVLVGSMGGIGLFLIVTGLEISLNETFSVWKWYRLFSSWVTFGLWSIGILASVVALIAESKYKVPFVTPILSLLLLVGFYLVILPLNYTMDDLREFGWLLRPPEHRSHPLDIYALFSPRNTDWVTIFTLIPVILGAALFGSLHVPINVPSFARLTNQTFSMKRELFTQSISNMITSIVGFVPNYFVYTNSLLFLRAGGTHRFSGLLLAASTGMMLFYGLGALGYIPTVIVMFLVLYLGVGLVWEATYESFWLCSRTEYAMIWLTMMAMQLMGFVSGLFVGVSLAAIYAQYTLKMILPVLVDEDDCPDICTPAIQKLYQRTLDRCLVVGFSGCLYFGNSVEELQKLTFTSLDSRVLILDFRRVTSIDLNAREGILAAINSGLLTNEGTQLAFLGVSDEPLRRNLARIGGIMMGVDGPHRWLHQLIQRITTQENDETRLLLTDEQLPCSNEDWIEYDQIAQEQRGVLQRLRPLATVVNLHRGTPIRPSAGLIIVTTGSIRIRTKNYLPGSWVYVKEGTDETKEAVSASAAVTGQATTKSTLLYIQTKHLSDIPSILL</sequence>
<dbReference type="InterPro" id="IPR011547">
    <property type="entry name" value="SLC26A/SulP_dom"/>
</dbReference>
<dbReference type="PROSITE" id="PS50801">
    <property type="entry name" value="STAS"/>
    <property type="match status" value="1"/>
</dbReference>
<reference evidence="7 8" key="1">
    <citation type="submission" date="2016-10" db="EMBL/GenBank/DDBJ databases">
        <title>The genome of Paramicrosporidium saccamoebae is the missing link in understanding Cryptomycota and Microsporidia evolution.</title>
        <authorList>
            <person name="Quandt C.A."/>
            <person name="Beaudet D."/>
            <person name="Corsaro D."/>
            <person name="Michel R."/>
            <person name="Corradi N."/>
            <person name="James T."/>
        </authorList>
    </citation>
    <scope>NUCLEOTIDE SEQUENCE [LARGE SCALE GENOMIC DNA]</scope>
    <source>
        <strain evidence="7 8">KSL3</strain>
    </source>
</reference>
<accession>A0A2H9TIN9</accession>
<feature type="domain" description="STAS" evidence="6">
    <location>
        <begin position="458"/>
        <end position="551"/>
    </location>
</feature>
<feature type="transmembrane region" description="Helical" evidence="5">
    <location>
        <begin position="343"/>
        <end position="361"/>
    </location>
</feature>
<evidence type="ECO:0000256" key="2">
    <source>
        <dbReference type="ARBA" id="ARBA00022692"/>
    </source>
</evidence>
<dbReference type="STRING" id="1246581.A0A2H9TIN9"/>
<comment type="caution">
    <text evidence="7">The sequence shown here is derived from an EMBL/GenBank/DDBJ whole genome shotgun (WGS) entry which is preliminary data.</text>
</comment>
<proteinExistence type="predicted"/>
<evidence type="ECO:0000259" key="6">
    <source>
        <dbReference type="PROSITE" id="PS50801"/>
    </source>
</evidence>
<evidence type="ECO:0000256" key="5">
    <source>
        <dbReference type="SAM" id="Phobius"/>
    </source>
</evidence>
<evidence type="ECO:0000256" key="4">
    <source>
        <dbReference type="ARBA" id="ARBA00023136"/>
    </source>
</evidence>
<dbReference type="EMBL" id="MTSL01000168">
    <property type="protein sequence ID" value="PJF17608.1"/>
    <property type="molecule type" value="Genomic_DNA"/>
</dbReference>
<gene>
    <name evidence="7" type="ORF">PSACC_02559</name>
</gene>
<evidence type="ECO:0000313" key="8">
    <source>
        <dbReference type="Proteomes" id="UP000240830"/>
    </source>
</evidence>
<keyword evidence="8" id="KW-1185">Reference proteome</keyword>
<dbReference type="InterPro" id="IPR036513">
    <property type="entry name" value="STAS_dom_sf"/>
</dbReference>
<feature type="transmembrane region" description="Helical" evidence="5">
    <location>
        <begin position="56"/>
        <end position="75"/>
    </location>
</feature>
<protein>
    <recommendedName>
        <fullName evidence="6">STAS domain-containing protein</fullName>
    </recommendedName>
</protein>
<dbReference type="GO" id="GO:0016020">
    <property type="term" value="C:membrane"/>
    <property type="evidence" value="ECO:0007669"/>
    <property type="project" value="UniProtKB-SubCell"/>
</dbReference>